<evidence type="ECO:0000256" key="3">
    <source>
        <dbReference type="ARBA" id="ARBA00022989"/>
    </source>
</evidence>
<keyword evidence="8" id="KW-1185">Reference proteome</keyword>
<evidence type="ECO:0000256" key="4">
    <source>
        <dbReference type="ARBA" id="ARBA00023136"/>
    </source>
</evidence>
<evidence type="ECO:0000256" key="5">
    <source>
        <dbReference type="SAM" id="Phobius"/>
    </source>
</evidence>
<keyword evidence="2 5" id="KW-0812">Transmembrane</keyword>
<name>A0ABW7U098_9NOCA</name>
<reference evidence="7 8" key="1">
    <citation type="submission" date="2024-10" db="EMBL/GenBank/DDBJ databases">
        <title>The Natural Products Discovery Center: Release of the First 8490 Sequenced Strains for Exploring Actinobacteria Biosynthetic Diversity.</title>
        <authorList>
            <person name="Kalkreuter E."/>
            <person name="Kautsar S.A."/>
            <person name="Yang D."/>
            <person name="Bader C.D."/>
            <person name="Teijaro C.N."/>
            <person name="Fluegel L."/>
            <person name="Davis C.M."/>
            <person name="Simpson J.R."/>
            <person name="Lauterbach L."/>
            <person name="Steele A.D."/>
            <person name="Gui C."/>
            <person name="Meng S."/>
            <person name="Li G."/>
            <person name="Viehrig K."/>
            <person name="Ye F."/>
            <person name="Su P."/>
            <person name="Kiefer A.F."/>
            <person name="Nichols A."/>
            <person name="Cepeda A.J."/>
            <person name="Yan W."/>
            <person name="Fan B."/>
            <person name="Jiang Y."/>
            <person name="Adhikari A."/>
            <person name="Zheng C.-J."/>
            <person name="Schuster L."/>
            <person name="Cowan T.M."/>
            <person name="Smanski M.J."/>
            <person name="Chevrette M.G."/>
            <person name="De Carvalho L.P.S."/>
            <person name="Shen B."/>
        </authorList>
    </citation>
    <scope>NUCLEOTIDE SEQUENCE [LARGE SCALE GENOMIC DNA]</scope>
    <source>
        <strain evidence="7 8">NPDC020568</strain>
    </source>
</reference>
<dbReference type="RefSeq" id="WP_033247687.1">
    <property type="nucleotide sequence ID" value="NZ_JBIRUQ010000018.1"/>
</dbReference>
<sequence>MIAAPPAFDPGLQPERTALSWTRTSLAIAANGLLVVGRDLLTDPVRWHPVTAIAGGAALLAALGVYLVGKRRTRLLARRPPRVPARTTIVLTGCLITVGCLALLTTAAWGSFR</sequence>
<evidence type="ECO:0000256" key="2">
    <source>
        <dbReference type="ARBA" id="ARBA00022692"/>
    </source>
</evidence>
<keyword evidence="4 5" id="KW-0472">Membrane</keyword>
<feature type="transmembrane region" description="Helical" evidence="5">
    <location>
        <begin position="47"/>
        <end position="68"/>
    </location>
</feature>
<feature type="domain" description="DUF202" evidence="6">
    <location>
        <begin position="9"/>
        <end position="75"/>
    </location>
</feature>
<feature type="transmembrane region" description="Helical" evidence="5">
    <location>
        <begin position="89"/>
        <end position="112"/>
    </location>
</feature>
<dbReference type="Pfam" id="PF02656">
    <property type="entry name" value="DUF202"/>
    <property type="match status" value="1"/>
</dbReference>
<proteinExistence type="predicted"/>
<keyword evidence="3 5" id="KW-1133">Transmembrane helix</keyword>
<evidence type="ECO:0000313" key="8">
    <source>
        <dbReference type="Proteomes" id="UP001611263"/>
    </source>
</evidence>
<dbReference type="InterPro" id="IPR003807">
    <property type="entry name" value="DUF202"/>
</dbReference>
<evidence type="ECO:0000313" key="7">
    <source>
        <dbReference type="EMBL" id="MFI1465429.1"/>
    </source>
</evidence>
<gene>
    <name evidence="7" type="ORF">ACH4WX_32365</name>
</gene>
<evidence type="ECO:0000259" key="6">
    <source>
        <dbReference type="Pfam" id="PF02656"/>
    </source>
</evidence>
<organism evidence="7 8">
    <name type="scientific">Nocardia carnea</name>
    <dbReference type="NCBI Taxonomy" id="37328"/>
    <lineage>
        <taxon>Bacteria</taxon>
        <taxon>Bacillati</taxon>
        <taxon>Actinomycetota</taxon>
        <taxon>Actinomycetes</taxon>
        <taxon>Mycobacteriales</taxon>
        <taxon>Nocardiaceae</taxon>
        <taxon>Nocardia</taxon>
    </lineage>
</organism>
<evidence type="ECO:0000256" key="1">
    <source>
        <dbReference type="ARBA" id="ARBA00004127"/>
    </source>
</evidence>
<dbReference type="Proteomes" id="UP001611263">
    <property type="component" value="Unassembled WGS sequence"/>
</dbReference>
<protein>
    <submittedName>
        <fullName evidence="7">DUF202 domain-containing protein</fullName>
    </submittedName>
</protein>
<comment type="caution">
    <text evidence="7">The sequence shown here is derived from an EMBL/GenBank/DDBJ whole genome shotgun (WGS) entry which is preliminary data.</text>
</comment>
<accession>A0ABW7U098</accession>
<comment type="subcellular location">
    <subcellularLocation>
        <location evidence="1">Endomembrane system</location>
        <topology evidence="1">Multi-pass membrane protein</topology>
    </subcellularLocation>
</comment>
<dbReference type="GeneID" id="93508273"/>
<dbReference type="EMBL" id="JBIRUQ010000018">
    <property type="protein sequence ID" value="MFI1465429.1"/>
    <property type="molecule type" value="Genomic_DNA"/>
</dbReference>